<feature type="domain" description="SnoaL-like" evidence="2">
    <location>
        <begin position="30"/>
        <end position="137"/>
    </location>
</feature>
<protein>
    <submittedName>
        <fullName evidence="3">Nuclear transport factor 2 family protein</fullName>
    </submittedName>
</protein>
<dbReference type="Gene3D" id="3.10.450.50">
    <property type="match status" value="1"/>
</dbReference>
<evidence type="ECO:0000256" key="1">
    <source>
        <dbReference type="SAM" id="SignalP"/>
    </source>
</evidence>
<evidence type="ECO:0000259" key="2">
    <source>
        <dbReference type="Pfam" id="PF13474"/>
    </source>
</evidence>
<dbReference type="InterPro" id="IPR037401">
    <property type="entry name" value="SnoaL-like"/>
</dbReference>
<dbReference type="Pfam" id="PF13474">
    <property type="entry name" value="SnoaL_3"/>
    <property type="match status" value="1"/>
</dbReference>
<dbReference type="EMBL" id="JAUFQS010000004">
    <property type="protein sequence ID" value="MDN3687014.1"/>
    <property type="molecule type" value="Genomic_DNA"/>
</dbReference>
<accession>A0ABT8C4N1</accession>
<sequence>MKKAIVYTCFFAVSVLTARAQNAEKQAIIHVIEGEHLAACAKDFDTFSSFYDHSENVIWGNGVSLSFKGWTEVENQLRPLMEQMPNPLEPSVFYNYQIAVAGDQAWATFDKKNRGATTPISKEQRILVKKDGEWKLVVMLFFPL</sequence>
<organism evidence="3 4">
    <name type="scientific">Cyclobacterium jeungdonense</name>
    <dbReference type="NCBI Taxonomy" id="708087"/>
    <lineage>
        <taxon>Bacteria</taxon>
        <taxon>Pseudomonadati</taxon>
        <taxon>Bacteroidota</taxon>
        <taxon>Cytophagia</taxon>
        <taxon>Cytophagales</taxon>
        <taxon>Cyclobacteriaceae</taxon>
        <taxon>Cyclobacterium</taxon>
    </lineage>
</organism>
<gene>
    <name evidence="3" type="ORF">QWZ15_04170</name>
</gene>
<evidence type="ECO:0000313" key="3">
    <source>
        <dbReference type="EMBL" id="MDN3687014.1"/>
    </source>
</evidence>
<keyword evidence="1" id="KW-0732">Signal</keyword>
<dbReference type="Proteomes" id="UP001236663">
    <property type="component" value="Unassembled WGS sequence"/>
</dbReference>
<feature type="chain" id="PRO_5047177936" evidence="1">
    <location>
        <begin position="21"/>
        <end position="144"/>
    </location>
</feature>
<comment type="caution">
    <text evidence="3">The sequence shown here is derived from an EMBL/GenBank/DDBJ whole genome shotgun (WGS) entry which is preliminary data.</text>
</comment>
<evidence type="ECO:0000313" key="4">
    <source>
        <dbReference type="Proteomes" id="UP001236663"/>
    </source>
</evidence>
<dbReference type="RefSeq" id="WP_163383909.1">
    <property type="nucleotide sequence ID" value="NZ_JAUFQS010000004.1"/>
</dbReference>
<keyword evidence="4" id="KW-1185">Reference proteome</keyword>
<feature type="signal peptide" evidence="1">
    <location>
        <begin position="1"/>
        <end position="20"/>
    </location>
</feature>
<dbReference type="SUPFAM" id="SSF54427">
    <property type="entry name" value="NTF2-like"/>
    <property type="match status" value="1"/>
</dbReference>
<proteinExistence type="predicted"/>
<name>A0ABT8C4N1_9BACT</name>
<reference evidence="4" key="1">
    <citation type="journal article" date="2019" name="Int. J. Syst. Evol. Microbiol.">
        <title>The Global Catalogue of Microorganisms (GCM) 10K type strain sequencing project: providing services to taxonomists for standard genome sequencing and annotation.</title>
        <authorList>
            <consortium name="The Broad Institute Genomics Platform"/>
            <consortium name="The Broad Institute Genome Sequencing Center for Infectious Disease"/>
            <person name="Wu L."/>
            <person name="Ma J."/>
        </authorList>
    </citation>
    <scope>NUCLEOTIDE SEQUENCE [LARGE SCALE GENOMIC DNA]</scope>
    <source>
        <strain evidence="4">CECT 7706</strain>
    </source>
</reference>
<dbReference type="InterPro" id="IPR032710">
    <property type="entry name" value="NTF2-like_dom_sf"/>
</dbReference>